<comment type="catalytic activity">
    <reaction evidence="1">
        <text>Hydrolysis of terminal non-reducing N-acetyl-D-hexosamine residues in N-acetyl-beta-D-hexosaminides.</text>
        <dbReference type="EC" id="3.2.1.52"/>
    </reaction>
</comment>
<dbReference type="Pfam" id="PF03174">
    <property type="entry name" value="CHB_HEX_C"/>
    <property type="match status" value="1"/>
</dbReference>
<dbReference type="InterPro" id="IPR013783">
    <property type="entry name" value="Ig-like_fold"/>
</dbReference>
<feature type="active site" description="Proton donor" evidence="8">
    <location>
        <position position="597"/>
    </location>
</feature>
<evidence type="ECO:0000259" key="10">
    <source>
        <dbReference type="SMART" id="SM01081"/>
    </source>
</evidence>
<dbReference type="Gene3D" id="2.60.40.10">
    <property type="entry name" value="Immunoglobulins"/>
    <property type="match status" value="1"/>
</dbReference>
<name>S9PD39_CYSF2</name>
<dbReference type="GO" id="GO:0030203">
    <property type="term" value="P:glycosaminoglycan metabolic process"/>
    <property type="evidence" value="ECO:0007669"/>
    <property type="project" value="TreeGrafter"/>
</dbReference>
<dbReference type="Gene3D" id="3.30.379.10">
    <property type="entry name" value="Chitobiase/beta-hexosaminidase domain 2-like"/>
    <property type="match status" value="1"/>
</dbReference>
<evidence type="ECO:0000256" key="3">
    <source>
        <dbReference type="ARBA" id="ARBA00012663"/>
    </source>
</evidence>
<dbReference type="PANTHER" id="PTHR22600:SF57">
    <property type="entry name" value="BETA-N-ACETYLHEXOSAMINIDASE"/>
    <property type="match status" value="1"/>
</dbReference>
<dbReference type="EMBL" id="ANAH02000014">
    <property type="protein sequence ID" value="EPX60202.1"/>
    <property type="molecule type" value="Genomic_DNA"/>
</dbReference>
<dbReference type="Gene3D" id="2.60.40.290">
    <property type="match status" value="1"/>
</dbReference>
<keyword evidence="12" id="KW-1185">Reference proteome</keyword>
<evidence type="ECO:0000256" key="4">
    <source>
        <dbReference type="ARBA" id="ARBA00022801"/>
    </source>
</evidence>
<dbReference type="InterPro" id="IPR012291">
    <property type="entry name" value="CBM2_carb-bd_dom_sf"/>
</dbReference>
<feature type="region of interest" description="Disordered" evidence="9">
    <location>
        <begin position="24"/>
        <end position="47"/>
    </location>
</feature>
<dbReference type="GO" id="GO:0004563">
    <property type="term" value="F:beta-N-acetylhexosaminidase activity"/>
    <property type="evidence" value="ECO:0007669"/>
    <property type="project" value="UniProtKB-EC"/>
</dbReference>
<feature type="region of interest" description="Disordered" evidence="9">
    <location>
        <begin position="434"/>
        <end position="464"/>
    </location>
</feature>
<evidence type="ECO:0000256" key="7">
    <source>
        <dbReference type="ARBA" id="ARBA00033000"/>
    </source>
</evidence>
<dbReference type="Gene3D" id="3.20.20.80">
    <property type="entry name" value="Glycosidases"/>
    <property type="match status" value="1"/>
</dbReference>
<sequence length="914" mass="100814">MGFPFGGNMKRLLTSLPLMAILSSGCTDPNDPPAPGPGNPPPTEPTTKVPAALAVEWEPTDNSVGSWKFFRSTFTLENKGPGELGNQGWKLYFNFVRRILNEGEGDATGVQALAKQGVKISKPASGDYYVIEPLPDFKPIAPGERRAIDVLASDWAILKTDAPAGFHIVFTGEKFSDKTAFAVPLTVKLDANDPKQTTRFEGDVMPVQTPGLRYDENPARQTLDLKARLLPAPRTIEAVAGQVSLKGDLAIGFVEGLKDEASYLAAALKDVLAANITSRATGGGEQIRLEFKPDLATAEGYELDVKDGSVTIRGKDAAGVFYGIQTLRQLIPTEVYTAAKKGARPQEIILPGVHIADAPGFTYRGMALDVGRHFQTKDTVKRLLDVLAHYKINKFHFHLTDDEGWRLEIPGIPELTSYGSRRGFDPTEEEMLHSGFGSSNDLAEGDRISLKPPAPSNADPVKDAPQGYIPETVNFLGKGSGYYTVKDFEEILVYAKERHIDVIPEVDVPGHSRAAVKAMEYRYRKLKDSDPAQAAAYRLVDPADTSKHESVQMYTDNFINPCLDTSYAFLTKVVQEIKARFDAVGAPLYAIHGGGDELPSLNNGHVWWQGSPLCKQNPETRELTDIQLFNHFFKKWQGIIATTGGTQMTGWDDIIHNGQDLPGFLPMPWSNVWGWGREDDAYKFANQGYKVILSHSTNLYLDLAYNKDPDEPGYYWANFVDTKKTFEYRPFDVYAIATQDRMGNALDASTWKDKVRLTAEGKKNILGMHGLLWAENQKSPALLEYFAFPKMLGVAERAWNPELPDVSEMPALWAHFTNSLGQFVLPRLDGYRAVDLRSEFPSRVGVNYRIPLPGAKLIDGKLNANVLFPGLVIEYSTDAGATWKEYKEPVAVSGAVSVRARASDGRTSRVATLK</sequence>
<feature type="domain" description="Chitobiase/beta-hexosaminidases N-terminal" evidence="10">
    <location>
        <begin position="51"/>
        <end position="212"/>
    </location>
</feature>
<evidence type="ECO:0000256" key="5">
    <source>
        <dbReference type="ARBA" id="ARBA00023295"/>
    </source>
</evidence>
<dbReference type="Pfam" id="PF00728">
    <property type="entry name" value="Glyco_hydro_20"/>
    <property type="match status" value="1"/>
</dbReference>
<dbReference type="GO" id="GO:0005975">
    <property type="term" value="P:carbohydrate metabolic process"/>
    <property type="evidence" value="ECO:0007669"/>
    <property type="project" value="InterPro"/>
</dbReference>
<organism evidence="11 12">
    <name type="scientific">Cystobacter fuscus (strain ATCC 25194 / DSM 2262 / NBRC 100088 / M29)</name>
    <dbReference type="NCBI Taxonomy" id="1242864"/>
    <lineage>
        <taxon>Bacteria</taxon>
        <taxon>Pseudomonadati</taxon>
        <taxon>Myxococcota</taxon>
        <taxon>Myxococcia</taxon>
        <taxon>Myxococcales</taxon>
        <taxon>Cystobacterineae</taxon>
        <taxon>Archangiaceae</taxon>
        <taxon>Cystobacter</taxon>
    </lineage>
</organism>
<dbReference type="AlphaFoldDB" id="S9PD39"/>
<dbReference type="CDD" id="cd02847">
    <property type="entry name" value="E_set_Chitobiase_C"/>
    <property type="match status" value="1"/>
</dbReference>
<dbReference type="SUPFAM" id="SSF55545">
    <property type="entry name" value="beta-N-acetylhexosaminidase-like domain"/>
    <property type="match status" value="1"/>
</dbReference>
<keyword evidence="4" id="KW-0378">Hydrolase</keyword>
<dbReference type="InterPro" id="IPR029018">
    <property type="entry name" value="Hex-like_dom2"/>
</dbReference>
<comment type="similarity">
    <text evidence="2">Belongs to the glycosyl hydrolase 20 family.</text>
</comment>
<dbReference type="Pfam" id="PF03173">
    <property type="entry name" value="CHB_HEX"/>
    <property type="match status" value="1"/>
</dbReference>
<keyword evidence="5" id="KW-0326">Glycosidase</keyword>
<dbReference type="InterPro" id="IPR014756">
    <property type="entry name" value="Ig_E-set"/>
</dbReference>
<evidence type="ECO:0000256" key="6">
    <source>
        <dbReference type="ARBA" id="ARBA00030512"/>
    </source>
</evidence>
<dbReference type="InterPro" id="IPR015883">
    <property type="entry name" value="Glyco_hydro_20_cat"/>
</dbReference>
<dbReference type="Proteomes" id="UP000011682">
    <property type="component" value="Unassembled WGS sequence"/>
</dbReference>
<dbReference type="GO" id="GO:0016020">
    <property type="term" value="C:membrane"/>
    <property type="evidence" value="ECO:0007669"/>
    <property type="project" value="TreeGrafter"/>
</dbReference>
<dbReference type="PRINTS" id="PR00738">
    <property type="entry name" value="GLHYDRLASE20"/>
</dbReference>
<evidence type="ECO:0000256" key="2">
    <source>
        <dbReference type="ARBA" id="ARBA00006285"/>
    </source>
</evidence>
<protein>
    <recommendedName>
        <fullName evidence="3">beta-N-acetylhexosaminidase</fullName>
        <ecNumber evidence="3">3.2.1.52</ecNumber>
    </recommendedName>
    <alternativeName>
        <fullName evidence="6">Beta-N-acetylhexosaminidase</fullName>
    </alternativeName>
    <alternativeName>
        <fullName evidence="7">N-acetyl-beta-glucosaminidase</fullName>
    </alternativeName>
</protein>
<gene>
    <name evidence="11" type="ORF">D187_002288</name>
</gene>
<dbReference type="InterPro" id="IPR004867">
    <property type="entry name" value="CHB_C_dom"/>
</dbReference>
<dbReference type="InterPro" id="IPR025705">
    <property type="entry name" value="Beta_hexosaminidase_sua/sub"/>
</dbReference>
<proteinExistence type="inferred from homology"/>
<reference evidence="11" key="1">
    <citation type="submission" date="2013-05" db="EMBL/GenBank/DDBJ databases">
        <title>Genome assembly of Cystobacter fuscus DSM 2262.</title>
        <authorList>
            <person name="Sharma G."/>
            <person name="Khatri I."/>
            <person name="Kaur C."/>
            <person name="Mayilraj S."/>
            <person name="Subramanian S."/>
        </authorList>
    </citation>
    <scope>NUCLEOTIDE SEQUENCE [LARGE SCALE GENOMIC DNA]</scope>
    <source>
        <strain evidence="11">DSM 2262</strain>
    </source>
</reference>
<accession>S9PD39</accession>
<dbReference type="eggNOG" id="COG3525">
    <property type="taxonomic scope" value="Bacteria"/>
</dbReference>
<evidence type="ECO:0000256" key="1">
    <source>
        <dbReference type="ARBA" id="ARBA00001231"/>
    </source>
</evidence>
<feature type="compositionally biased region" description="Pro residues" evidence="9">
    <location>
        <begin position="30"/>
        <end position="44"/>
    </location>
</feature>
<dbReference type="SMART" id="SM01081">
    <property type="entry name" value="CHB_HEX"/>
    <property type="match status" value="1"/>
</dbReference>
<dbReference type="PANTHER" id="PTHR22600">
    <property type="entry name" value="BETA-HEXOSAMINIDASE"/>
    <property type="match status" value="1"/>
</dbReference>
<evidence type="ECO:0000313" key="11">
    <source>
        <dbReference type="EMBL" id="EPX60202.1"/>
    </source>
</evidence>
<evidence type="ECO:0000256" key="9">
    <source>
        <dbReference type="SAM" id="MobiDB-lite"/>
    </source>
</evidence>
<dbReference type="GO" id="GO:0030247">
    <property type="term" value="F:polysaccharide binding"/>
    <property type="evidence" value="ECO:0007669"/>
    <property type="project" value="InterPro"/>
</dbReference>
<dbReference type="Pfam" id="PF02838">
    <property type="entry name" value="Glyco_hydro_20b"/>
    <property type="match status" value="1"/>
</dbReference>
<dbReference type="SUPFAM" id="SSF81296">
    <property type="entry name" value="E set domains"/>
    <property type="match status" value="1"/>
</dbReference>
<dbReference type="InterPro" id="IPR008965">
    <property type="entry name" value="CBM2/CBM3_carb-bd_dom_sf"/>
</dbReference>
<dbReference type="InterPro" id="IPR015882">
    <property type="entry name" value="HEX_bac_N"/>
</dbReference>
<dbReference type="InterPro" id="IPR004866">
    <property type="entry name" value="CHB/HEX_N_dom"/>
</dbReference>
<dbReference type="SUPFAM" id="SSF49384">
    <property type="entry name" value="Carbohydrate-binding domain"/>
    <property type="match status" value="1"/>
</dbReference>
<evidence type="ECO:0000313" key="12">
    <source>
        <dbReference type="Proteomes" id="UP000011682"/>
    </source>
</evidence>
<evidence type="ECO:0000256" key="8">
    <source>
        <dbReference type="PIRSR" id="PIRSR625705-1"/>
    </source>
</evidence>
<dbReference type="SUPFAM" id="SSF51445">
    <property type="entry name" value="(Trans)glycosidases"/>
    <property type="match status" value="1"/>
</dbReference>
<dbReference type="EC" id="3.2.1.52" evidence="3"/>
<dbReference type="InterPro" id="IPR017853">
    <property type="entry name" value="GH"/>
</dbReference>
<comment type="caution">
    <text evidence="11">The sequence shown here is derived from an EMBL/GenBank/DDBJ whole genome shotgun (WGS) entry which is preliminary data.</text>
</comment>